<dbReference type="Pfam" id="PF00057">
    <property type="entry name" value="Ldl_recept_a"/>
    <property type="match status" value="1"/>
</dbReference>
<dbReference type="InterPro" id="IPR036055">
    <property type="entry name" value="LDL_receptor-like_sf"/>
</dbReference>
<evidence type="ECO:0000256" key="1">
    <source>
        <dbReference type="ARBA" id="ARBA00004167"/>
    </source>
</evidence>
<evidence type="ECO:0000256" key="4">
    <source>
        <dbReference type="ARBA" id="ARBA00022989"/>
    </source>
</evidence>
<dbReference type="SUPFAM" id="SSF56436">
    <property type="entry name" value="C-type lectin-like"/>
    <property type="match status" value="1"/>
</dbReference>
<dbReference type="Gene3D" id="4.10.400.10">
    <property type="entry name" value="Low-density Lipoprotein Receptor"/>
    <property type="match status" value="3"/>
</dbReference>
<name>A0ABM1AE53_APLCA</name>
<evidence type="ECO:0000313" key="10">
    <source>
        <dbReference type="RefSeq" id="XP_012945960.1"/>
    </source>
</evidence>
<evidence type="ECO:0000256" key="3">
    <source>
        <dbReference type="ARBA" id="ARBA00022737"/>
    </source>
</evidence>
<evidence type="ECO:0000259" key="8">
    <source>
        <dbReference type="PROSITE" id="PS50041"/>
    </source>
</evidence>
<feature type="disulfide bond" evidence="7">
    <location>
        <begin position="423"/>
        <end position="438"/>
    </location>
</feature>
<comment type="caution">
    <text evidence="7">Lacks conserved residue(s) required for the propagation of feature annotation.</text>
</comment>
<keyword evidence="3" id="KW-0677">Repeat</keyword>
<feature type="disulfide bond" evidence="7">
    <location>
        <begin position="451"/>
        <end position="469"/>
    </location>
</feature>
<evidence type="ECO:0000256" key="2">
    <source>
        <dbReference type="ARBA" id="ARBA00022692"/>
    </source>
</evidence>
<sequence>MCDIDLKDESIDYIEDNMCRSLHTVVSEGQSGFIVSTGYREEGYYYDRSDPRSCELYIEVSNTSVLQLSFESYYYSGNPREYMVVYTVGQPHTDSHHLVEVVFYNIDYYRMRDGYRLTLPSHWAYVIVQPSLDGERFKMWYKAVSRDSYIPIISGPLRFELNCSGYEHSLPPYIRCDLYEDCAGGEDEVNCASEDEAWCPGGYVLGSSCYHFHDQQPDTTWQMAEDMCVQRNNGHLIIPNSESELNFFFLLLDKINKPWYLGFRRKDFGAELLYRKVYQGVDGTTVFGGFKQQFVSDVAAACAAWDREGFGGQRHVTNIHCDQVSTIYERYVHSDFYIVCESKKPEVVQPLVTPTLAVVWTAKRETFECVVSKERVPLSRRCDWISDCWDGSDEVGCTSLSDAPSYVWFTCTSGRPLWYSHVCDGVSDCVDGCDEEFCAPAPDDNPALAVCADGVPVPASAWCDAKPDCLDASDELDCSRCNGGALLCPSVGCLPPHWAHDHALDCHLRDKSGQELPSTYQIIFLHRPSQAEKLTPG</sequence>
<evidence type="ECO:0000256" key="7">
    <source>
        <dbReference type="PROSITE-ProRule" id="PRU00124"/>
    </source>
</evidence>
<dbReference type="Proteomes" id="UP000694888">
    <property type="component" value="Unplaced"/>
</dbReference>
<dbReference type="InterPro" id="IPR016186">
    <property type="entry name" value="C-type_lectin-like/link_sf"/>
</dbReference>
<feature type="disulfide bond" evidence="7">
    <location>
        <begin position="463"/>
        <end position="478"/>
    </location>
</feature>
<dbReference type="PANTHER" id="PTHR24270:SF8">
    <property type="entry name" value="LD11117P-RELATED"/>
    <property type="match status" value="1"/>
</dbReference>
<dbReference type="Gene3D" id="3.10.100.10">
    <property type="entry name" value="Mannose-Binding Protein A, subunit A"/>
    <property type="match status" value="1"/>
</dbReference>
<proteinExistence type="predicted"/>
<accession>A0ABM1AE53</accession>
<dbReference type="RefSeq" id="XP_012945960.1">
    <property type="nucleotide sequence ID" value="XM_013090506.1"/>
</dbReference>
<evidence type="ECO:0000256" key="5">
    <source>
        <dbReference type="ARBA" id="ARBA00023136"/>
    </source>
</evidence>
<dbReference type="SMART" id="SM00034">
    <property type="entry name" value="CLECT"/>
    <property type="match status" value="1"/>
</dbReference>
<protein>
    <submittedName>
        <fullName evidence="10">Low-density lipoprotein receptor-related protein 2-like</fullName>
    </submittedName>
</protein>
<feature type="domain" description="C-type lectin" evidence="8">
    <location>
        <begin position="205"/>
        <end position="341"/>
    </location>
</feature>
<gene>
    <name evidence="10" type="primary">LOC106013813</name>
</gene>
<keyword evidence="5" id="KW-0472">Membrane</keyword>
<evidence type="ECO:0000256" key="6">
    <source>
        <dbReference type="ARBA" id="ARBA00023157"/>
    </source>
</evidence>
<dbReference type="SUPFAM" id="SSF57424">
    <property type="entry name" value="LDL receptor-like module"/>
    <property type="match status" value="3"/>
</dbReference>
<keyword evidence="2" id="KW-0812">Transmembrane</keyword>
<dbReference type="PRINTS" id="PR00261">
    <property type="entry name" value="LDLRECEPTOR"/>
</dbReference>
<evidence type="ECO:0000313" key="9">
    <source>
        <dbReference type="Proteomes" id="UP000694888"/>
    </source>
</evidence>
<dbReference type="PROSITE" id="PS50068">
    <property type="entry name" value="LDLRA_2"/>
    <property type="match status" value="2"/>
</dbReference>
<dbReference type="CDD" id="cd00037">
    <property type="entry name" value="CLECT"/>
    <property type="match status" value="1"/>
</dbReference>
<dbReference type="InterPro" id="IPR002172">
    <property type="entry name" value="LDrepeatLR_classA_rpt"/>
</dbReference>
<keyword evidence="4" id="KW-1133">Transmembrane helix</keyword>
<dbReference type="CDD" id="cd00112">
    <property type="entry name" value="LDLa"/>
    <property type="match status" value="3"/>
</dbReference>
<dbReference type="GeneID" id="106013813"/>
<keyword evidence="9" id="KW-1185">Reference proteome</keyword>
<dbReference type="SMART" id="SM00192">
    <property type="entry name" value="LDLa"/>
    <property type="match status" value="4"/>
</dbReference>
<dbReference type="PANTHER" id="PTHR24270">
    <property type="entry name" value="LOW-DENSITY LIPOPROTEIN RECEPTOR-RELATED"/>
    <property type="match status" value="1"/>
</dbReference>
<dbReference type="InterPro" id="IPR050685">
    <property type="entry name" value="LDLR"/>
</dbReference>
<dbReference type="PROSITE" id="PS50041">
    <property type="entry name" value="C_TYPE_LECTIN_2"/>
    <property type="match status" value="1"/>
</dbReference>
<reference evidence="10" key="1">
    <citation type="submission" date="2025-08" db="UniProtKB">
        <authorList>
            <consortium name="RefSeq"/>
        </authorList>
    </citation>
    <scope>IDENTIFICATION</scope>
</reference>
<dbReference type="InterPro" id="IPR016187">
    <property type="entry name" value="CTDL_fold"/>
</dbReference>
<comment type="subcellular location">
    <subcellularLocation>
        <location evidence="1">Membrane</location>
        <topology evidence="1">Single-pass membrane protein</topology>
    </subcellularLocation>
</comment>
<dbReference type="InterPro" id="IPR001304">
    <property type="entry name" value="C-type_lectin-like"/>
</dbReference>
<organism evidence="9 10">
    <name type="scientific">Aplysia californica</name>
    <name type="common">California sea hare</name>
    <dbReference type="NCBI Taxonomy" id="6500"/>
    <lineage>
        <taxon>Eukaryota</taxon>
        <taxon>Metazoa</taxon>
        <taxon>Spiralia</taxon>
        <taxon>Lophotrochozoa</taxon>
        <taxon>Mollusca</taxon>
        <taxon>Gastropoda</taxon>
        <taxon>Heterobranchia</taxon>
        <taxon>Euthyneura</taxon>
        <taxon>Tectipleura</taxon>
        <taxon>Aplysiida</taxon>
        <taxon>Aplysioidea</taxon>
        <taxon>Aplysiidae</taxon>
        <taxon>Aplysia</taxon>
    </lineage>
</organism>
<keyword evidence="6 7" id="KW-1015">Disulfide bond</keyword>